<dbReference type="PANTHER" id="PTHR34580">
    <property type="match status" value="1"/>
</dbReference>
<dbReference type="RefSeq" id="WP_284938359.1">
    <property type="nucleotide sequence ID" value="NZ_JANURM010000017.1"/>
</dbReference>
<dbReference type="Pfam" id="PF25583">
    <property type="entry name" value="WCX"/>
    <property type="match status" value="1"/>
</dbReference>
<keyword evidence="4" id="KW-1185">Reference proteome</keyword>
<dbReference type="InterPro" id="IPR051534">
    <property type="entry name" value="CBASS_pafABC_assoc_protein"/>
</dbReference>
<comment type="caution">
    <text evidence="3">The sequence shown here is derived from an EMBL/GenBank/DDBJ whole genome shotgun (WGS) entry which is preliminary data.</text>
</comment>
<accession>A0ABT7HSH3</accession>
<protein>
    <submittedName>
        <fullName evidence="3">WYL domain-containing protein</fullName>
    </submittedName>
</protein>
<gene>
    <name evidence="3" type="ORF">NYG85_09770</name>
</gene>
<dbReference type="Proteomes" id="UP001173801">
    <property type="component" value="Unassembled WGS sequence"/>
</dbReference>
<dbReference type="PROSITE" id="PS52050">
    <property type="entry name" value="WYL"/>
    <property type="match status" value="1"/>
</dbReference>
<dbReference type="InterPro" id="IPR026881">
    <property type="entry name" value="WYL_dom"/>
</dbReference>
<dbReference type="PANTHER" id="PTHR34580:SF1">
    <property type="entry name" value="PROTEIN PAFC"/>
    <property type="match status" value="1"/>
</dbReference>
<sequence>MQVNKIGSAQKVLEILKAINDGLELDMSFFQMSERNNIRYIKAINETFGDICKYDKEANLCKPIKKGFINLNPSVFTLMAITYEFMVSNSKLFSNIDDKTKKELNKAVKELKKSYKFITKPFENVCAKTMQILQNCILLQRRISLIYNEKELIIKPYKIVFIDENFYLACLDDDRFKMLRISNIKEPKKLEKFNHSQSFYIDEFIQNALQTPWSSYENFIQNKTIHIKLKVLPNVAKYFTKDKKFLPSQMILDTQNDGSKIITYEVSDLMEIKPFIKKWIPFIQVLAQHELKDEILNELKEYLRLNV</sequence>
<evidence type="ECO:0000259" key="2">
    <source>
        <dbReference type="Pfam" id="PF25583"/>
    </source>
</evidence>
<organism evidence="3 4">
    <name type="scientific">Campylobacter gastrosuis</name>
    <dbReference type="NCBI Taxonomy" id="2974576"/>
    <lineage>
        <taxon>Bacteria</taxon>
        <taxon>Pseudomonadati</taxon>
        <taxon>Campylobacterota</taxon>
        <taxon>Epsilonproteobacteria</taxon>
        <taxon>Campylobacterales</taxon>
        <taxon>Campylobacteraceae</taxon>
        <taxon>Campylobacter</taxon>
    </lineage>
</organism>
<feature type="domain" description="WCX" evidence="2">
    <location>
        <begin position="224"/>
        <end position="303"/>
    </location>
</feature>
<reference evidence="3" key="2">
    <citation type="journal article" date="2023" name="Microorganisms">
        <title>Isolation and Genomic Characteristics of Cat-Borne Campylobacter felis sp. nov. and Sheep-Borne Campylobacter ovis sp. nov.</title>
        <authorList>
            <person name="Wang H."/>
            <person name="Li Y."/>
            <person name="Gu Y."/>
            <person name="Zhou G."/>
            <person name="Chen X."/>
            <person name="Zhang X."/>
            <person name="Shao Z."/>
            <person name="Zhang J."/>
            <person name="Zhang M."/>
        </authorList>
    </citation>
    <scope>NUCLEOTIDE SEQUENCE</scope>
    <source>
        <strain evidence="3">PS10</strain>
    </source>
</reference>
<evidence type="ECO:0000313" key="4">
    <source>
        <dbReference type="Proteomes" id="UP001173801"/>
    </source>
</evidence>
<evidence type="ECO:0000313" key="3">
    <source>
        <dbReference type="EMBL" id="MDL0089645.1"/>
    </source>
</evidence>
<dbReference type="InterPro" id="IPR057727">
    <property type="entry name" value="WCX_dom"/>
</dbReference>
<proteinExistence type="predicted"/>
<dbReference type="Pfam" id="PF13280">
    <property type="entry name" value="WYL"/>
    <property type="match status" value="1"/>
</dbReference>
<feature type="domain" description="WYL" evidence="1">
    <location>
        <begin position="129"/>
        <end position="187"/>
    </location>
</feature>
<dbReference type="EMBL" id="JANURM010000017">
    <property type="protein sequence ID" value="MDL0089645.1"/>
    <property type="molecule type" value="Genomic_DNA"/>
</dbReference>
<evidence type="ECO:0000259" key="1">
    <source>
        <dbReference type="Pfam" id="PF13280"/>
    </source>
</evidence>
<reference evidence="3" key="1">
    <citation type="submission" date="2022-08" db="EMBL/GenBank/DDBJ databases">
        <authorList>
            <person name="Wang H."/>
        </authorList>
    </citation>
    <scope>NUCLEOTIDE SEQUENCE</scope>
    <source>
        <strain evidence="3">PS10</strain>
    </source>
</reference>
<name>A0ABT7HSH3_9BACT</name>